<evidence type="ECO:0000313" key="24">
    <source>
        <dbReference type="EMBL" id="KAG5460511.1"/>
    </source>
</evidence>
<keyword evidence="16" id="KW-0234">DNA repair</keyword>
<reference evidence="24 25" key="1">
    <citation type="journal article" name="Sci. Rep.">
        <title>Genome-scale phylogenetic analyses confirm Olpidium as the closest living zoosporic fungus to the non-flagellated, terrestrial fungi.</title>
        <authorList>
            <person name="Chang Y."/>
            <person name="Rochon D."/>
            <person name="Sekimoto S."/>
            <person name="Wang Y."/>
            <person name="Chovatia M."/>
            <person name="Sandor L."/>
            <person name="Salamov A."/>
            <person name="Grigoriev I.V."/>
            <person name="Stajich J.E."/>
            <person name="Spatafora J.W."/>
        </authorList>
    </citation>
    <scope>NUCLEOTIDE SEQUENCE [LARGE SCALE GENOMIC DNA]</scope>
    <source>
        <strain evidence="24">S191</strain>
    </source>
</reference>
<dbReference type="PROSITE" id="PS00842">
    <property type="entry name" value="XPG_2"/>
    <property type="match status" value="1"/>
</dbReference>
<dbReference type="AlphaFoldDB" id="A0A8H7ZVZ9"/>
<comment type="caution">
    <text evidence="24">The sequence shown here is derived from an EMBL/GenBank/DDBJ whole genome shotgun (WGS) entry which is preliminary data.</text>
</comment>
<dbReference type="GO" id="GO:0051321">
    <property type="term" value="P:meiotic cell cycle"/>
    <property type="evidence" value="ECO:0007669"/>
    <property type="project" value="UniProtKB-KW"/>
</dbReference>
<dbReference type="Pfam" id="PF00752">
    <property type="entry name" value="XPG_N"/>
    <property type="match status" value="1"/>
</dbReference>
<name>A0A8H7ZVZ9_9FUNG</name>
<keyword evidence="6" id="KW-0479">Metal-binding</keyword>
<dbReference type="InterPro" id="IPR019974">
    <property type="entry name" value="XPG_CS"/>
</dbReference>
<evidence type="ECO:0000256" key="3">
    <source>
        <dbReference type="ARBA" id="ARBA00010563"/>
    </source>
</evidence>
<evidence type="ECO:0000313" key="25">
    <source>
        <dbReference type="Proteomes" id="UP000673691"/>
    </source>
</evidence>
<dbReference type="GO" id="GO:0046872">
    <property type="term" value="F:metal ion binding"/>
    <property type="evidence" value="ECO:0007669"/>
    <property type="project" value="UniProtKB-KW"/>
</dbReference>
<feature type="region of interest" description="Disordered" evidence="21">
    <location>
        <begin position="36"/>
        <end position="77"/>
    </location>
</feature>
<evidence type="ECO:0000256" key="21">
    <source>
        <dbReference type="SAM" id="MobiDB-lite"/>
    </source>
</evidence>
<evidence type="ECO:0000256" key="9">
    <source>
        <dbReference type="ARBA" id="ARBA00022801"/>
    </source>
</evidence>
<keyword evidence="17" id="KW-0539">Nucleus</keyword>
<dbReference type="Pfam" id="PF00867">
    <property type="entry name" value="XPG_I"/>
    <property type="match status" value="1"/>
</dbReference>
<dbReference type="GO" id="GO:0006281">
    <property type="term" value="P:DNA repair"/>
    <property type="evidence" value="ECO:0007669"/>
    <property type="project" value="UniProtKB-KW"/>
</dbReference>
<keyword evidence="11" id="KW-0460">Magnesium</keyword>
<keyword evidence="13" id="KW-0267">Excision nuclease</keyword>
<evidence type="ECO:0000256" key="8">
    <source>
        <dbReference type="ARBA" id="ARBA00022763"/>
    </source>
</evidence>
<comment type="subcellular location">
    <subcellularLocation>
        <location evidence="2">Nucleus</location>
    </subcellularLocation>
</comment>
<evidence type="ECO:0000256" key="17">
    <source>
        <dbReference type="ARBA" id="ARBA00023242"/>
    </source>
</evidence>
<dbReference type="PANTHER" id="PTHR11081">
    <property type="entry name" value="FLAP ENDONUCLEASE FAMILY MEMBER"/>
    <property type="match status" value="1"/>
</dbReference>
<evidence type="ECO:0000256" key="6">
    <source>
        <dbReference type="ARBA" id="ARBA00022723"/>
    </source>
</evidence>
<evidence type="ECO:0000256" key="13">
    <source>
        <dbReference type="ARBA" id="ARBA00022881"/>
    </source>
</evidence>
<dbReference type="FunFam" id="3.40.50.1010:FF:000111">
    <property type="entry name" value="Exonuclease 1"/>
    <property type="match status" value="1"/>
</dbReference>
<dbReference type="Gene3D" id="3.40.50.1010">
    <property type="entry name" value="5'-nuclease"/>
    <property type="match status" value="1"/>
</dbReference>
<evidence type="ECO:0000256" key="18">
    <source>
        <dbReference type="ARBA" id="ARBA00023254"/>
    </source>
</evidence>
<dbReference type="GO" id="GO:0017108">
    <property type="term" value="F:5'-flap endonuclease activity"/>
    <property type="evidence" value="ECO:0007669"/>
    <property type="project" value="TreeGrafter"/>
</dbReference>
<evidence type="ECO:0000256" key="10">
    <source>
        <dbReference type="ARBA" id="ARBA00022839"/>
    </source>
</evidence>
<feature type="non-terminal residue" evidence="24">
    <location>
        <position position="528"/>
    </location>
</feature>
<sequence>MGCALSVSRNAFCFCQSRAVVRVAGGGVPACGGSRDKKWDAPSHAAPVFPPAPARPSQPKTGELRPPARPPAPTRARTRTLTLMGISGLLPFLKRAQRPFHIRELAGCVVAVDAYVWLHKAVSAYVDYCLNNVRMLLHHGVTPLLVFDGAPLPAKRATEAVRELCVERASAWLKENREAGEACVRNGDSLAVAADLFRRSIDVTPALASHVIRELKLWNVDYIVAPYEADAQLAYLAKQGHVAAVITEDSDLLVFGCDRVIFKLDCHGHGVEISQEGIASVLKGFRLEGFRQMCILSGCDYLSSVRNVGLATARKYVKESSNVEQIIRRMRDEGKAVRKEYRLLFAQAELTFQYQHVYDPQSKKVVSLNPLPDDCNLTAWETDRDRTVRSNNEIAFRTGIGECPSFFRGHFAPTFFTLAADHVCIATGRLQAETGLAVFEKVKQTSVQTNTIDNYFKVAAPSLAIPKEVNNPLASSVVEDTAAQDPVPPMCVTASRQAETAAATHAEPCRPALGDTATPTAERKGGAT</sequence>
<feature type="region of interest" description="Disordered" evidence="21">
    <location>
        <begin position="496"/>
        <end position="528"/>
    </location>
</feature>
<dbReference type="SMART" id="SM00279">
    <property type="entry name" value="HhH2"/>
    <property type="match status" value="1"/>
</dbReference>
<dbReference type="PRINTS" id="PR00853">
    <property type="entry name" value="XPGRADSUPER"/>
</dbReference>
<evidence type="ECO:0000256" key="20">
    <source>
        <dbReference type="ARBA" id="ARBA00064664"/>
    </source>
</evidence>
<evidence type="ECO:0000259" key="23">
    <source>
        <dbReference type="SMART" id="SM00485"/>
    </source>
</evidence>
<dbReference type="InterPro" id="IPR044752">
    <property type="entry name" value="PIN-like_EXO1"/>
</dbReference>
<dbReference type="SMART" id="SM00485">
    <property type="entry name" value="XPGN"/>
    <property type="match status" value="1"/>
</dbReference>
<evidence type="ECO:0000256" key="2">
    <source>
        <dbReference type="ARBA" id="ARBA00004123"/>
    </source>
</evidence>
<keyword evidence="7" id="KW-0255">Endonuclease</keyword>
<evidence type="ECO:0000256" key="7">
    <source>
        <dbReference type="ARBA" id="ARBA00022759"/>
    </source>
</evidence>
<dbReference type="GO" id="GO:0003677">
    <property type="term" value="F:DNA binding"/>
    <property type="evidence" value="ECO:0007669"/>
    <property type="project" value="UniProtKB-KW"/>
</dbReference>
<dbReference type="InterPro" id="IPR037315">
    <property type="entry name" value="EXO1_H3TH"/>
</dbReference>
<evidence type="ECO:0000256" key="12">
    <source>
        <dbReference type="ARBA" id="ARBA00022859"/>
    </source>
</evidence>
<organism evidence="24 25">
    <name type="scientific">Olpidium bornovanus</name>
    <dbReference type="NCBI Taxonomy" id="278681"/>
    <lineage>
        <taxon>Eukaryota</taxon>
        <taxon>Fungi</taxon>
        <taxon>Fungi incertae sedis</taxon>
        <taxon>Olpidiomycota</taxon>
        <taxon>Olpidiomycotina</taxon>
        <taxon>Olpidiomycetes</taxon>
        <taxon>Olpidiales</taxon>
        <taxon>Olpidiaceae</taxon>
        <taxon>Olpidium</taxon>
    </lineage>
</organism>
<keyword evidence="18" id="KW-0469">Meiosis</keyword>
<dbReference type="SMART" id="SM00484">
    <property type="entry name" value="XPGI"/>
    <property type="match status" value="1"/>
</dbReference>
<dbReference type="InterPro" id="IPR006084">
    <property type="entry name" value="XPG/Rad2"/>
</dbReference>
<evidence type="ECO:0000256" key="1">
    <source>
        <dbReference type="ARBA" id="ARBA00001946"/>
    </source>
</evidence>
<comment type="subunit">
    <text evidence="20">Interacts with the MLH1-PMS2 heterodimer via MLH1. Interacts with MSH3. Interacts with the MSH2-MSH6 heterodimer via MSH2, and this interaction may increase the processivity of the 5'-&gt;3' exonuclease activity. Interacts with PCNA, and this interaction may both stimulate the cryptic 3'-&gt;5' exonuclease activity and suppress the 5'-&gt;3' exonuclease activity. Interacts with WRN, and this interaction stimulates both the 5'-&gt;3' exonuclease activity and cleavage of 5'-overhanging flap structures. Interacts with RECQL/RECQ1, and this interaction stimulates cleavage of 5'-overhanging flap structures. Interacts with DNA helicase ZGRF1; the interaction is increased following DNA damage induction.</text>
</comment>
<dbReference type="GO" id="GO:0002376">
    <property type="term" value="P:immune system process"/>
    <property type="evidence" value="ECO:0007669"/>
    <property type="project" value="UniProtKB-KW"/>
</dbReference>
<keyword evidence="15" id="KW-0238">DNA-binding</keyword>
<dbReference type="PROSITE" id="PS00841">
    <property type="entry name" value="XPG_1"/>
    <property type="match status" value="1"/>
</dbReference>
<dbReference type="PANTHER" id="PTHR11081:SF9">
    <property type="entry name" value="FLAP ENDONUCLEASE 1"/>
    <property type="match status" value="1"/>
</dbReference>
<dbReference type="FunFam" id="1.10.150.20:FF:000011">
    <property type="entry name" value="exonuclease 1"/>
    <property type="match status" value="1"/>
</dbReference>
<dbReference type="GO" id="GO:0005634">
    <property type="term" value="C:nucleus"/>
    <property type="evidence" value="ECO:0007669"/>
    <property type="project" value="UniProtKB-SubCell"/>
</dbReference>
<evidence type="ECO:0000256" key="4">
    <source>
        <dbReference type="ARBA" id="ARBA00022553"/>
    </source>
</evidence>
<dbReference type="OrthoDB" id="26491at2759"/>
<dbReference type="Proteomes" id="UP000673691">
    <property type="component" value="Unassembled WGS sequence"/>
</dbReference>
<keyword evidence="25" id="KW-1185">Reference proteome</keyword>
<comment type="function">
    <text evidence="19">5'-&gt;3' double-stranded DNA exonuclease which may also possess a cryptic 3'-&gt;5' double-stranded DNA exonuclease activity. Functions in DNA mismatch repair (MMR) to excise mismatch-containing DNA tracts directed by strand breaks located either 5' or 3' to the mismatch. Also exhibits endonuclease activity against 5'-overhanging flap structures similar to those generated by displacement synthesis when DNA polymerase encounters the 5'-end of a downstream Okazaki fragment. Required for somatic hypermutation (SHM) and class switch recombination (CSR) of immunoglobulin genes. Essential for male and female meiosis.</text>
</comment>
<evidence type="ECO:0000256" key="14">
    <source>
        <dbReference type="ARBA" id="ARBA00022990"/>
    </source>
</evidence>
<keyword evidence="9" id="KW-0378">Hydrolase</keyword>
<keyword evidence="5" id="KW-0540">Nuclease</keyword>
<keyword evidence="12" id="KW-0391">Immunity</keyword>
<evidence type="ECO:0000256" key="16">
    <source>
        <dbReference type="ARBA" id="ARBA00023204"/>
    </source>
</evidence>
<dbReference type="SUPFAM" id="SSF47807">
    <property type="entry name" value="5' to 3' exonuclease, C-terminal subdomain"/>
    <property type="match status" value="1"/>
</dbReference>
<evidence type="ECO:0000256" key="15">
    <source>
        <dbReference type="ARBA" id="ARBA00023125"/>
    </source>
</evidence>
<dbReference type="InterPro" id="IPR006086">
    <property type="entry name" value="XPG-I_dom"/>
</dbReference>
<keyword evidence="4" id="KW-0597">Phosphoprotein</keyword>
<comment type="similarity">
    <text evidence="3">Belongs to the XPG/RAD2 endonuclease family. EXO1 subfamily.</text>
</comment>
<comment type="cofactor">
    <cofactor evidence="1">
        <name>Mg(2+)</name>
        <dbReference type="ChEBI" id="CHEBI:18420"/>
    </cofactor>
</comment>
<dbReference type="Gene3D" id="1.10.150.20">
    <property type="entry name" value="5' to 3' exonuclease, C-terminal subdomain"/>
    <property type="match status" value="1"/>
</dbReference>
<proteinExistence type="inferred from homology"/>
<dbReference type="GO" id="GO:0035312">
    <property type="term" value="F:5'-3' DNA exonuclease activity"/>
    <property type="evidence" value="ECO:0007669"/>
    <property type="project" value="InterPro"/>
</dbReference>
<feature type="domain" description="XPG-I" evidence="22">
    <location>
        <begin position="216"/>
        <end position="287"/>
    </location>
</feature>
<dbReference type="SUPFAM" id="SSF88723">
    <property type="entry name" value="PIN domain-like"/>
    <property type="match status" value="1"/>
</dbReference>
<protein>
    <submittedName>
        <fullName evidence="24">PIN domain-like protein</fullName>
    </submittedName>
</protein>
<keyword evidence="14" id="KW-0007">Acetylation</keyword>
<evidence type="ECO:0000256" key="11">
    <source>
        <dbReference type="ARBA" id="ARBA00022842"/>
    </source>
</evidence>
<keyword evidence="10" id="KW-0269">Exonuclease</keyword>
<dbReference type="CDD" id="cd09857">
    <property type="entry name" value="PIN_EXO1"/>
    <property type="match status" value="1"/>
</dbReference>
<accession>A0A8H7ZVZ9</accession>
<evidence type="ECO:0000259" key="22">
    <source>
        <dbReference type="SMART" id="SM00484"/>
    </source>
</evidence>
<evidence type="ECO:0000256" key="19">
    <source>
        <dbReference type="ARBA" id="ARBA00057694"/>
    </source>
</evidence>
<dbReference type="InterPro" id="IPR029060">
    <property type="entry name" value="PIN-like_dom_sf"/>
</dbReference>
<dbReference type="InterPro" id="IPR008918">
    <property type="entry name" value="HhH2"/>
</dbReference>
<dbReference type="CDD" id="cd09908">
    <property type="entry name" value="H3TH_EXO1"/>
    <property type="match status" value="1"/>
</dbReference>
<feature type="domain" description="XPG N-terminal" evidence="23">
    <location>
        <begin position="84"/>
        <end position="169"/>
    </location>
</feature>
<evidence type="ECO:0000256" key="5">
    <source>
        <dbReference type="ARBA" id="ARBA00022722"/>
    </source>
</evidence>
<gene>
    <name evidence="24" type="ORF">BJ554DRAFT_7433</name>
</gene>
<dbReference type="InterPro" id="IPR036279">
    <property type="entry name" value="5-3_exonuclease_C_sf"/>
</dbReference>
<dbReference type="InterPro" id="IPR006085">
    <property type="entry name" value="XPG_DNA_repair_N"/>
</dbReference>
<keyword evidence="8" id="KW-0227">DNA damage</keyword>
<dbReference type="EMBL" id="JAEFCI010005117">
    <property type="protein sequence ID" value="KAG5460511.1"/>
    <property type="molecule type" value="Genomic_DNA"/>
</dbReference>